<keyword evidence="11 14" id="KW-0539">Nucleus</keyword>
<evidence type="ECO:0000259" key="15">
    <source>
        <dbReference type="PROSITE" id="PS51184"/>
    </source>
</evidence>
<dbReference type="STRING" id="37001.A0A1A9X4M9"/>
<dbReference type="GO" id="GO:0140680">
    <property type="term" value="F:histone H3K36me/H3K36me2 demethylase activity"/>
    <property type="evidence" value="ECO:0007669"/>
    <property type="project" value="UniProtKB-EC"/>
</dbReference>
<sequence>MSDMEEPISAFAAYNISKQKTKTLQKFKNGKNSLKKTLGGKIKKVAHVQPLVHSQAKRGALRKKLQNFSTSKKNIGSVVMIEEDLDNEGAEEYSLVNGGRNLNKVKKIKKLKSFPLKQLEKEEENYLEEGYNEKCSGEEEEPSLNGRNNKVVLARGNMACDHIKADVTKVALVNGSTNNTSIPSKKIRKGALKPNSKKTGASSRRHSLRVITKKTSVKLVPLSPPSNTIRTNSIVEGKRTFEWLLNPVKVEDFFAKYWESKSCFVKRQQNNYFSHLISFEAIDQMLLQNHLEFTKNVDVTHYENDKRDTLNPDGRALPPNVWDHYSQGCSIRLLNPQTYLPNLYTLNTALQEYFHCLVGANAYLTPPNSQGFAPHYDDIEAFVLQIEGRKRWKLYKPRQSEEILARFSSGNFSQEEIGKPIFEKVLQPGDVLYFPRGTIHQAKTEPGFHSLHITLSVYQKQSYADLLEKMVPLMLEKAIKNNVDLRRGLPLDSWHLAGIAHNSHGSKERLCLEKKIKQLLNECMKGVNLTDVMDSAFDQLAKKYQREALPPEILAAEKLRTVFGSRTCTDERGECLCDYEIEERTNVRLLRANILRLVEEEGKMRIYYYSDNSKVYCEYESTFIEIKDSQAASIEVLIKSYPEYVSVSQLPMEQSEEKINLTQALWERGLLMFEKPFH</sequence>
<dbReference type="GO" id="GO:0032453">
    <property type="term" value="F:histone H3K4 demethylase activity"/>
    <property type="evidence" value="ECO:0007669"/>
    <property type="project" value="TreeGrafter"/>
</dbReference>
<proteinExistence type="inferred from homology"/>
<comment type="catalytic activity">
    <reaction evidence="13 14">
        <text>N(6),N(6)-dimethyl-L-lysyl(36)-[histone H3] + 2 2-oxoglutarate + 2 O2 = L-lysyl(36)-[histone H3] + 2 formaldehyde + 2 succinate + 2 CO2</text>
        <dbReference type="Rhea" id="RHEA:42032"/>
        <dbReference type="Rhea" id="RHEA-COMP:9785"/>
        <dbReference type="Rhea" id="RHEA-COMP:9787"/>
        <dbReference type="ChEBI" id="CHEBI:15379"/>
        <dbReference type="ChEBI" id="CHEBI:16526"/>
        <dbReference type="ChEBI" id="CHEBI:16810"/>
        <dbReference type="ChEBI" id="CHEBI:16842"/>
        <dbReference type="ChEBI" id="CHEBI:29969"/>
        <dbReference type="ChEBI" id="CHEBI:30031"/>
        <dbReference type="ChEBI" id="CHEBI:61976"/>
        <dbReference type="EC" id="1.14.11.27"/>
    </reaction>
</comment>
<evidence type="ECO:0000256" key="7">
    <source>
        <dbReference type="ARBA" id="ARBA00023002"/>
    </source>
</evidence>
<dbReference type="EnsemblMetazoa" id="GBRI044126-RA">
    <property type="protein sequence ID" value="GBRI044126-PA"/>
    <property type="gene ID" value="GBRI044126"/>
</dbReference>
<dbReference type="Gene3D" id="1.10.10.1500">
    <property type="entry name" value="JmjC domain-containing ribosomal oxygenase (ROX), dimer domain"/>
    <property type="match status" value="1"/>
</dbReference>
<dbReference type="SUPFAM" id="SSF51197">
    <property type="entry name" value="Clavaminate synthase-like"/>
    <property type="match status" value="1"/>
</dbReference>
<dbReference type="InterPro" id="IPR049043">
    <property type="entry name" value="WHD_RIOX1"/>
</dbReference>
<dbReference type="GO" id="GO:0005506">
    <property type="term" value="F:iron ion binding"/>
    <property type="evidence" value="ECO:0007669"/>
    <property type="project" value="UniProtKB-UniRule"/>
</dbReference>
<comment type="cofactor">
    <cofactor evidence="14">
        <name>Fe(2+)</name>
        <dbReference type="ChEBI" id="CHEBI:29033"/>
    </cofactor>
    <text evidence="14">Binds 1 Fe(2+) ion per subunit.</text>
</comment>
<evidence type="ECO:0000256" key="6">
    <source>
        <dbReference type="ARBA" id="ARBA00022964"/>
    </source>
</evidence>
<dbReference type="FunFam" id="2.60.120.650:FF:000013">
    <property type="entry name" value="Ribosomal oxygenase 1"/>
    <property type="match status" value="1"/>
</dbReference>
<comment type="subcellular location">
    <subcellularLocation>
        <location evidence="1 14">Nucleus</location>
    </subcellularLocation>
</comment>
<feature type="domain" description="JmjC" evidence="15">
    <location>
        <begin position="329"/>
        <end position="474"/>
    </location>
</feature>
<reference evidence="16" key="2">
    <citation type="submission" date="2020-05" db="UniProtKB">
        <authorList>
            <consortium name="EnsemblMetazoa"/>
        </authorList>
    </citation>
    <scope>IDENTIFICATION</scope>
    <source>
        <strain evidence="16">IAEA</strain>
    </source>
</reference>
<evidence type="ECO:0000256" key="2">
    <source>
        <dbReference type="ARBA" id="ARBA00010309"/>
    </source>
</evidence>
<keyword evidence="4 14" id="KW-0479">Metal-binding</keyword>
<protein>
    <recommendedName>
        <fullName evidence="14">Bifunctional lysine-specific demethylase and histidyl-hydroxylase</fullName>
        <ecNumber evidence="14">1.14.11.27</ecNumber>
    </recommendedName>
</protein>
<dbReference type="Gene3D" id="3.90.930.40">
    <property type="match status" value="1"/>
</dbReference>
<dbReference type="AlphaFoldDB" id="A0A1A9X4M9"/>
<dbReference type="Proteomes" id="UP000091820">
    <property type="component" value="Unassembled WGS sequence"/>
</dbReference>
<dbReference type="EC" id="1.14.11.27" evidence="14"/>
<dbReference type="PROSITE" id="PS51184">
    <property type="entry name" value="JMJC"/>
    <property type="match status" value="1"/>
</dbReference>
<dbReference type="Pfam" id="PF21233">
    <property type="entry name" value="WHD_RIOX1"/>
    <property type="match status" value="1"/>
</dbReference>
<dbReference type="InterPro" id="IPR003347">
    <property type="entry name" value="JmjC_dom"/>
</dbReference>
<keyword evidence="3" id="KW-0678">Repressor</keyword>
<accession>A0A1A9X4M9</accession>
<evidence type="ECO:0000256" key="11">
    <source>
        <dbReference type="ARBA" id="ARBA00023242"/>
    </source>
</evidence>
<evidence type="ECO:0000256" key="5">
    <source>
        <dbReference type="ARBA" id="ARBA00022853"/>
    </source>
</evidence>
<keyword evidence="5" id="KW-0156">Chromatin regulator</keyword>
<dbReference type="FunFam" id="3.90.930.40:FF:000001">
    <property type="entry name" value="ribosomal oxygenase 1 isoform X1"/>
    <property type="match status" value="1"/>
</dbReference>
<reference evidence="17" key="1">
    <citation type="submission" date="2014-03" db="EMBL/GenBank/DDBJ databases">
        <authorList>
            <person name="Aksoy S."/>
            <person name="Warren W."/>
            <person name="Wilson R.K."/>
        </authorList>
    </citation>
    <scope>NUCLEOTIDE SEQUENCE [LARGE SCALE GENOMIC DNA]</scope>
    <source>
        <strain evidence="17">IAEA</strain>
    </source>
</reference>
<name>A0A1A9X4M9_9MUSC</name>
<comment type="function">
    <text evidence="12">Oxygenase that can act as both a histone lysine demethylase and a ribosomal histidine hydroxylase. Specifically demethylates 'Lys-4' (H3K4me) and 'Lys-36' (H3K36me) of histone H3, thereby playing a central role in histone code.</text>
</comment>
<dbReference type="PANTHER" id="PTHR13096">
    <property type="entry name" value="MINA53 MYC INDUCED NUCLEAR ANTIGEN"/>
    <property type="match status" value="1"/>
</dbReference>
<keyword evidence="6 14" id="KW-0223">Dioxygenase</keyword>
<keyword evidence="7 14" id="KW-0560">Oxidoreductase</keyword>
<organism evidence="16 17">
    <name type="scientific">Glossina brevipalpis</name>
    <dbReference type="NCBI Taxonomy" id="37001"/>
    <lineage>
        <taxon>Eukaryota</taxon>
        <taxon>Metazoa</taxon>
        <taxon>Ecdysozoa</taxon>
        <taxon>Arthropoda</taxon>
        <taxon>Hexapoda</taxon>
        <taxon>Insecta</taxon>
        <taxon>Pterygota</taxon>
        <taxon>Neoptera</taxon>
        <taxon>Endopterygota</taxon>
        <taxon>Diptera</taxon>
        <taxon>Brachycera</taxon>
        <taxon>Muscomorpha</taxon>
        <taxon>Hippoboscoidea</taxon>
        <taxon>Glossinidae</taxon>
        <taxon>Glossina</taxon>
    </lineage>
</organism>
<comment type="similarity">
    <text evidence="2">Belongs to the ROX family. NO66 subfamily.</text>
</comment>
<evidence type="ECO:0000313" key="17">
    <source>
        <dbReference type="Proteomes" id="UP000091820"/>
    </source>
</evidence>
<evidence type="ECO:0000256" key="10">
    <source>
        <dbReference type="ARBA" id="ARBA00023163"/>
    </source>
</evidence>
<dbReference type="Pfam" id="PF08007">
    <property type="entry name" value="JmjC_2"/>
    <property type="match status" value="1"/>
</dbReference>
<evidence type="ECO:0000256" key="14">
    <source>
        <dbReference type="RuleBase" id="RU366061"/>
    </source>
</evidence>
<evidence type="ECO:0000256" key="3">
    <source>
        <dbReference type="ARBA" id="ARBA00022491"/>
    </source>
</evidence>
<dbReference type="VEuPathDB" id="VectorBase:GBRI044126"/>
<evidence type="ECO:0000256" key="1">
    <source>
        <dbReference type="ARBA" id="ARBA00004123"/>
    </source>
</evidence>
<dbReference type="GO" id="GO:0005730">
    <property type="term" value="C:nucleolus"/>
    <property type="evidence" value="ECO:0007669"/>
    <property type="project" value="TreeGrafter"/>
</dbReference>
<evidence type="ECO:0000313" key="16">
    <source>
        <dbReference type="EnsemblMetazoa" id="GBRI044126-PA"/>
    </source>
</evidence>
<keyword evidence="10 14" id="KW-0804">Transcription</keyword>
<keyword evidence="9 14" id="KW-0805">Transcription regulation</keyword>
<dbReference type="Gene3D" id="2.60.120.650">
    <property type="entry name" value="Cupin"/>
    <property type="match status" value="1"/>
</dbReference>
<keyword evidence="8 14" id="KW-0408">Iron</keyword>
<dbReference type="InterPro" id="IPR039994">
    <property type="entry name" value="NO66-like"/>
</dbReference>
<evidence type="ECO:0000256" key="4">
    <source>
        <dbReference type="ARBA" id="ARBA00022723"/>
    </source>
</evidence>
<keyword evidence="17" id="KW-1185">Reference proteome</keyword>
<evidence type="ECO:0000256" key="12">
    <source>
        <dbReference type="ARBA" id="ARBA00025670"/>
    </source>
</evidence>
<dbReference type="PANTHER" id="PTHR13096:SF8">
    <property type="entry name" value="RIBOSOMAL OXYGENASE 1"/>
    <property type="match status" value="1"/>
</dbReference>
<evidence type="ECO:0000256" key="9">
    <source>
        <dbReference type="ARBA" id="ARBA00023015"/>
    </source>
</evidence>
<evidence type="ECO:0000256" key="13">
    <source>
        <dbReference type="ARBA" id="ARBA00047915"/>
    </source>
</evidence>
<evidence type="ECO:0000256" key="8">
    <source>
        <dbReference type="ARBA" id="ARBA00023004"/>
    </source>
</evidence>